<reference evidence="2" key="2">
    <citation type="submission" date="2023-05" db="EMBL/GenBank/DDBJ databases">
        <authorList>
            <person name="Schelkunov M.I."/>
        </authorList>
    </citation>
    <scope>NUCLEOTIDE SEQUENCE</scope>
    <source>
        <strain evidence="2">Hsosn_3</strain>
        <tissue evidence="2">Leaf</tissue>
    </source>
</reference>
<dbReference type="AlphaFoldDB" id="A0AAD8GY09"/>
<reference evidence="2" key="1">
    <citation type="submission" date="2023-02" db="EMBL/GenBank/DDBJ databases">
        <title>Genome of toxic invasive species Heracleum sosnowskyi carries increased number of genes despite the absence of recent whole-genome duplications.</title>
        <authorList>
            <person name="Schelkunov M."/>
            <person name="Shtratnikova V."/>
            <person name="Makarenko M."/>
            <person name="Klepikova A."/>
            <person name="Omelchenko D."/>
            <person name="Novikova G."/>
            <person name="Obukhova E."/>
            <person name="Bogdanov V."/>
            <person name="Penin A."/>
            <person name="Logacheva M."/>
        </authorList>
    </citation>
    <scope>NUCLEOTIDE SEQUENCE</scope>
    <source>
        <strain evidence="2">Hsosn_3</strain>
        <tissue evidence="2">Leaf</tissue>
    </source>
</reference>
<organism evidence="2 3">
    <name type="scientific">Heracleum sosnowskyi</name>
    <dbReference type="NCBI Taxonomy" id="360622"/>
    <lineage>
        <taxon>Eukaryota</taxon>
        <taxon>Viridiplantae</taxon>
        <taxon>Streptophyta</taxon>
        <taxon>Embryophyta</taxon>
        <taxon>Tracheophyta</taxon>
        <taxon>Spermatophyta</taxon>
        <taxon>Magnoliopsida</taxon>
        <taxon>eudicotyledons</taxon>
        <taxon>Gunneridae</taxon>
        <taxon>Pentapetalae</taxon>
        <taxon>asterids</taxon>
        <taxon>campanulids</taxon>
        <taxon>Apiales</taxon>
        <taxon>Apiaceae</taxon>
        <taxon>Apioideae</taxon>
        <taxon>apioid superclade</taxon>
        <taxon>Tordylieae</taxon>
        <taxon>Tordyliinae</taxon>
        <taxon>Heracleum</taxon>
    </lineage>
</organism>
<proteinExistence type="predicted"/>
<evidence type="ECO:0000256" key="1">
    <source>
        <dbReference type="SAM" id="Coils"/>
    </source>
</evidence>
<feature type="coiled-coil region" evidence="1">
    <location>
        <begin position="135"/>
        <end position="166"/>
    </location>
</feature>
<protein>
    <submittedName>
        <fullName evidence="2">Uncharacterized protein</fullName>
    </submittedName>
</protein>
<gene>
    <name evidence="2" type="ORF">POM88_049949</name>
</gene>
<keyword evidence="1" id="KW-0175">Coiled coil</keyword>
<evidence type="ECO:0000313" key="2">
    <source>
        <dbReference type="EMBL" id="KAK1356693.1"/>
    </source>
</evidence>
<accession>A0AAD8GY09</accession>
<keyword evidence="3" id="KW-1185">Reference proteome</keyword>
<dbReference type="EMBL" id="JAUIZM010000011">
    <property type="protein sequence ID" value="KAK1356693.1"/>
    <property type="molecule type" value="Genomic_DNA"/>
</dbReference>
<dbReference type="Proteomes" id="UP001237642">
    <property type="component" value="Unassembled WGS sequence"/>
</dbReference>
<comment type="caution">
    <text evidence="2">The sequence shown here is derived from an EMBL/GenBank/DDBJ whole genome shotgun (WGS) entry which is preliminary data.</text>
</comment>
<name>A0AAD8GY09_9APIA</name>
<sequence length="301" mass="33377">MEEYTPKLKEEEAFMMLIMLTNFLRRSSRIWATVLDNAMTPGGSTDDTGGPNRLITYTQCGGKSRVVHIKVVSEHSIMAPPPETRQTSRIEQVEEAVAALQRSMSEEVTAAVNRAAAEMQVALVAQITTSLDQVTQKLQVRIDRVRENNETLVEAVNKRHDDLQSEVRSTVTSLKLGLNQPSGYNHYPGSNHDVGKSATRGTEAGVMAFQTTSNTIGGDKAVEDQGGGTMGFSGGNWRYRKLELPVFDGSNPDGWILRAERFIMYAQCYNELSKFLAPRLYIGHRIIILEEVQFVHAAGLE</sequence>
<evidence type="ECO:0000313" key="3">
    <source>
        <dbReference type="Proteomes" id="UP001237642"/>
    </source>
</evidence>